<feature type="non-terminal residue" evidence="1">
    <location>
        <position position="59"/>
    </location>
</feature>
<protein>
    <submittedName>
        <fullName evidence="1">18221_t:CDS:1</fullName>
    </submittedName>
</protein>
<proteinExistence type="predicted"/>
<evidence type="ECO:0000313" key="1">
    <source>
        <dbReference type="EMBL" id="CAG8840874.1"/>
    </source>
</evidence>
<evidence type="ECO:0000313" key="2">
    <source>
        <dbReference type="Proteomes" id="UP000789901"/>
    </source>
</evidence>
<gene>
    <name evidence="1" type="ORF">GMARGA_LOCUS35128</name>
</gene>
<name>A0ABN7WU48_GIGMA</name>
<organism evidence="1 2">
    <name type="scientific">Gigaspora margarita</name>
    <dbReference type="NCBI Taxonomy" id="4874"/>
    <lineage>
        <taxon>Eukaryota</taxon>
        <taxon>Fungi</taxon>
        <taxon>Fungi incertae sedis</taxon>
        <taxon>Mucoromycota</taxon>
        <taxon>Glomeromycotina</taxon>
        <taxon>Glomeromycetes</taxon>
        <taxon>Diversisporales</taxon>
        <taxon>Gigasporaceae</taxon>
        <taxon>Gigaspora</taxon>
    </lineage>
</organism>
<keyword evidence="2" id="KW-1185">Reference proteome</keyword>
<dbReference type="Proteomes" id="UP000789901">
    <property type="component" value="Unassembled WGS sequence"/>
</dbReference>
<comment type="caution">
    <text evidence="1">The sequence shown here is derived from an EMBL/GenBank/DDBJ whole genome shotgun (WGS) entry which is preliminary data.</text>
</comment>
<reference evidence="1 2" key="1">
    <citation type="submission" date="2021-06" db="EMBL/GenBank/DDBJ databases">
        <authorList>
            <person name="Kallberg Y."/>
            <person name="Tangrot J."/>
            <person name="Rosling A."/>
        </authorList>
    </citation>
    <scope>NUCLEOTIDE SEQUENCE [LARGE SCALE GENOMIC DNA]</scope>
    <source>
        <strain evidence="1 2">120-4 pot B 10/14</strain>
    </source>
</reference>
<accession>A0ABN7WU48</accession>
<dbReference type="EMBL" id="CAJVQB010063980">
    <property type="protein sequence ID" value="CAG8840874.1"/>
    <property type="molecule type" value="Genomic_DNA"/>
</dbReference>
<sequence>KEIDQFEELNEKLNEIAIEQDEMFFMKELFNFAMFERDQEFIGEDSFQVEQNDLPQEND</sequence>
<feature type="non-terminal residue" evidence="1">
    <location>
        <position position="1"/>
    </location>
</feature>